<dbReference type="AlphaFoldDB" id="A0A6L9E8Y4"/>
<feature type="domain" description="Transketolase-like pyrimidine-binding" evidence="4">
    <location>
        <begin position="4"/>
        <end position="169"/>
    </location>
</feature>
<dbReference type="InterPro" id="IPR009014">
    <property type="entry name" value="Transketo_C/PFOR_II"/>
</dbReference>
<dbReference type="PANTHER" id="PTHR43825">
    <property type="entry name" value="PYRUVATE DEHYDROGENASE E1 COMPONENT"/>
    <property type="match status" value="1"/>
</dbReference>
<evidence type="ECO:0000256" key="2">
    <source>
        <dbReference type="ARBA" id="ARBA00007131"/>
    </source>
</evidence>
<organism evidence="5 6">
    <name type="scientific">Poritiphilus flavus</name>
    <dbReference type="NCBI Taxonomy" id="2697053"/>
    <lineage>
        <taxon>Bacteria</taxon>
        <taxon>Pseudomonadati</taxon>
        <taxon>Bacteroidota</taxon>
        <taxon>Flavobacteriia</taxon>
        <taxon>Flavobacteriales</taxon>
        <taxon>Flavobacteriaceae</taxon>
        <taxon>Poritiphilus</taxon>
    </lineage>
</organism>
<sequence length="309" mass="32907">MEYKQTRLGYADALIALGKENEKVVVLDADVAKATLTEKFEAVFPERFFNCGVQEQNMLSAAAGLALEGFVPFASTFGVFATCRAGDQMRSSIAYPNLNVKIGVTHCGISTGGDGASHQSNEDIAMARTLPNMTVIVPGDYEEARMATLAAAKMQGPVYLRFGRDKYPVVPQIHNSFEIGKAKVLREGSDITIATTGIMVSEGLKAANELAGLGYSAEVIHFHTIKPLDSTAVISSARKTNAVVTAEEHSIIGGLGEAIAAVLGENHPCALRRVGVQDVFGESGQSDELLDKYGLRAGNIVKASLEILR</sequence>
<evidence type="ECO:0000259" key="4">
    <source>
        <dbReference type="SMART" id="SM00861"/>
    </source>
</evidence>
<dbReference type="SMART" id="SM00861">
    <property type="entry name" value="Transket_pyr"/>
    <property type="match status" value="1"/>
</dbReference>
<dbReference type="FunFam" id="3.40.50.970:FF:000129">
    <property type="entry name" value="Transketolase"/>
    <property type="match status" value="1"/>
</dbReference>
<dbReference type="InterPro" id="IPR033248">
    <property type="entry name" value="Transketolase_C"/>
</dbReference>
<protein>
    <submittedName>
        <fullName evidence="5">Transketolase family protein</fullName>
    </submittedName>
</protein>
<dbReference type="SUPFAM" id="SSF52922">
    <property type="entry name" value="TK C-terminal domain-like"/>
    <property type="match status" value="1"/>
</dbReference>
<evidence type="ECO:0000313" key="6">
    <source>
        <dbReference type="Proteomes" id="UP000475249"/>
    </source>
</evidence>
<accession>A0A6L9E8Y4</accession>
<keyword evidence="3" id="KW-0786">Thiamine pyrophosphate</keyword>
<dbReference type="InterPro" id="IPR005475">
    <property type="entry name" value="Transketolase-like_Pyr-bd"/>
</dbReference>
<comment type="cofactor">
    <cofactor evidence="1">
        <name>thiamine diphosphate</name>
        <dbReference type="ChEBI" id="CHEBI:58937"/>
    </cofactor>
</comment>
<reference evidence="5 6" key="1">
    <citation type="submission" date="2020-01" db="EMBL/GenBank/DDBJ databases">
        <title>Bacteria diversity of Porities sp.</title>
        <authorList>
            <person name="Wang G."/>
        </authorList>
    </citation>
    <scope>NUCLEOTIDE SEQUENCE [LARGE SCALE GENOMIC DNA]</scope>
    <source>
        <strain evidence="5 6">R33</strain>
    </source>
</reference>
<comment type="similarity">
    <text evidence="2">Belongs to the transketolase family.</text>
</comment>
<dbReference type="RefSeq" id="WP_161433956.1">
    <property type="nucleotide sequence ID" value="NZ_WXYO01000001.1"/>
</dbReference>
<gene>
    <name evidence="5" type="ORF">GTQ38_03375</name>
</gene>
<dbReference type="InterPro" id="IPR051157">
    <property type="entry name" value="PDH/Transketolase"/>
</dbReference>
<dbReference type="Gene3D" id="3.40.50.970">
    <property type="match status" value="1"/>
</dbReference>
<dbReference type="Pfam" id="PF02780">
    <property type="entry name" value="Transketolase_C"/>
    <property type="match status" value="1"/>
</dbReference>
<name>A0A6L9E8Y4_9FLAO</name>
<proteinExistence type="inferred from homology"/>
<evidence type="ECO:0000256" key="3">
    <source>
        <dbReference type="ARBA" id="ARBA00023052"/>
    </source>
</evidence>
<dbReference type="CDD" id="cd07033">
    <property type="entry name" value="TPP_PYR_DXS_TK_like"/>
    <property type="match status" value="1"/>
</dbReference>
<dbReference type="PANTHER" id="PTHR43825:SF1">
    <property type="entry name" value="TRANSKETOLASE-LIKE PYRIMIDINE-BINDING DOMAIN-CONTAINING PROTEIN"/>
    <property type="match status" value="1"/>
</dbReference>
<dbReference type="InterPro" id="IPR029061">
    <property type="entry name" value="THDP-binding"/>
</dbReference>
<dbReference type="Gene3D" id="3.40.50.920">
    <property type="match status" value="1"/>
</dbReference>
<comment type="caution">
    <text evidence="5">The sequence shown here is derived from an EMBL/GenBank/DDBJ whole genome shotgun (WGS) entry which is preliminary data.</text>
</comment>
<evidence type="ECO:0000313" key="5">
    <source>
        <dbReference type="EMBL" id="NAS11028.1"/>
    </source>
</evidence>
<dbReference type="EMBL" id="WXYO01000001">
    <property type="protein sequence ID" value="NAS11028.1"/>
    <property type="molecule type" value="Genomic_DNA"/>
</dbReference>
<dbReference type="Proteomes" id="UP000475249">
    <property type="component" value="Unassembled WGS sequence"/>
</dbReference>
<dbReference type="Pfam" id="PF02779">
    <property type="entry name" value="Transket_pyr"/>
    <property type="match status" value="1"/>
</dbReference>
<keyword evidence="6" id="KW-1185">Reference proteome</keyword>
<dbReference type="SUPFAM" id="SSF52518">
    <property type="entry name" value="Thiamin diphosphate-binding fold (THDP-binding)"/>
    <property type="match status" value="1"/>
</dbReference>
<evidence type="ECO:0000256" key="1">
    <source>
        <dbReference type="ARBA" id="ARBA00001964"/>
    </source>
</evidence>